<organism evidence="2">
    <name type="scientific">marine sediment metagenome</name>
    <dbReference type="NCBI Taxonomy" id="412755"/>
    <lineage>
        <taxon>unclassified sequences</taxon>
        <taxon>metagenomes</taxon>
        <taxon>ecological metagenomes</taxon>
    </lineage>
</organism>
<feature type="region of interest" description="Disordered" evidence="1">
    <location>
        <begin position="1"/>
        <end position="26"/>
    </location>
</feature>
<name>X0S0R6_9ZZZZ</name>
<evidence type="ECO:0000313" key="2">
    <source>
        <dbReference type="EMBL" id="GAF69527.1"/>
    </source>
</evidence>
<dbReference type="EMBL" id="BARS01002574">
    <property type="protein sequence ID" value="GAF69527.1"/>
    <property type="molecule type" value="Genomic_DNA"/>
</dbReference>
<accession>X0S0R6</accession>
<protein>
    <submittedName>
        <fullName evidence="2">Uncharacterized protein</fullName>
    </submittedName>
</protein>
<sequence length="50" mass="5555">MGRTLPPHPAAAPSPCETAVTPPQAPPSRVYRLPRLAFMRWMVDFLLGRP</sequence>
<feature type="compositionally biased region" description="Pro residues" evidence="1">
    <location>
        <begin position="1"/>
        <end position="12"/>
    </location>
</feature>
<feature type="non-terminal residue" evidence="2">
    <location>
        <position position="50"/>
    </location>
</feature>
<reference evidence="2" key="1">
    <citation type="journal article" date="2014" name="Front. Microbiol.">
        <title>High frequency of phylogenetically diverse reductive dehalogenase-homologous genes in deep subseafloor sedimentary metagenomes.</title>
        <authorList>
            <person name="Kawai M."/>
            <person name="Futagami T."/>
            <person name="Toyoda A."/>
            <person name="Takaki Y."/>
            <person name="Nishi S."/>
            <person name="Hori S."/>
            <person name="Arai W."/>
            <person name="Tsubouchi T."/>
            <person name="Morono Y."/>
            <person name="Uchiyama I."/>
            <person name="Ito T."/>
            <person name="Fujiyama A."/>
            <person name="Inagaki F."/>
            <person name="Takami H."/>
        </authorList>
    </citation>
    <scope>NUCLEOTIDE SEQUENCE</scope>
    <source>
        <strain evidence="2">Expedition CK06-06</strain>
    </source>
</reference>
<proteinExistence type="predicted"/>
<evidence type="ECO:0000256" key="1">
    <source>
        <dbReference type="SAM" id="MobiDB-lite"/>
    </source>
</evidence>
<comment type="caution">
    <text evidence="2">The sequence shown here is derived from an EMBL/GenBank/DDBJ whole genome shotgun (WGS) entry which is preliminary data.</text>
</comment>
<dbReference type="AlphaFoldDB" id="X0S0R6"/>
<gene>
    <name evidence="2" type="ORF">S01H1_04922</name>
</gene>